<keyword evidence="3" id="KW-1185">Reference proteome</keyword>
<dbReference type="InterPro" id="IPR058060">
    <property type="entry name" value="HYC_CC_PP"/>
</dbReference>
<dbReference type="Proteomes" id="UP000249873">
    <property type="component" value="Chromosome"/>
</dbReference>
<keyword evidence="1" id="KW-0732">Signal</keyword>
<proteinExistence type="predicted"/>
<dbReference type="AlphaFoldDB" id="A0A2Z4GCH5"/>
<feature type="chain" id="PRO_5016339606" evidence="1">
    <location>
        <begin position="20"/>
        <end position="140"/>
    </location>
</feature>
<dbReference type="OrthoDB" id="952405at2"/>
<evidence type="ECO:0000256" key="1">
    <source>
        <dbReference type="SAM" id="SignalP"/>
    </source>
</evidence>
<dbReference type="RefSeq" id="WP_111372030.1">
    <property type="nucleotide sequence ID" value="NZ_CP029480.1"/>
</dbReference>
<sequence length="140" mass="15554">MRISLKVLAVFMALNIVFSATGLAMFEHTCHAIGLTTSSFTEEDSCSMEVNTIDTSDGALSFKQNECCETHAHFKNLDLETSASFQNVAWPVLKMETLPKLFNFNAVFDALPEQKAFDFLANAPPNTGRKLLIKIQTFLL</sequence>
<gene>
    <name evidence="2" type="ORF">DJ013_11905</name>
</gene>
<dbReference type="NCBIfam" id="NF047658">
    <property type="entry name" value="HYC_CC_PP"/>
    <property type="match status" value="1"/>
</dbReference>
<dbReference type="EMBL" id="CP029480">
    <property type="protein sequence ID" value="AWV98837.1"/>
    <property type="molecule type" value="Genomic_DNA"/>
</dbReference>
<evidence type="ECO:0000313" key="2">
    <source>
        <dbReference type="EMBL" id="AWV98837.1"/>
    </source>
</evidence>
<name>A0A2Z4GCH5_9BACT</name>
<reference evidence="2 3" key="1">
    <citation type="submission" date="2018-05" db="EMBL/GenBank/DDBJ databases">
        <title>Complete genome sequence of Arcticibacterium luteifluviistationis SM1504T, a cytophagaceae bacterium isolated from Arctic surface seawater.</title>
        <authorList>
            <person name="Li Y."/>
            <person name="Qin Q.-L."/>
        </authorList>
    </citation>
    <scope>NUCLEOTIDE SEQUENCE [LARGE SCALE GENOMIC DNA]</scope>
    <source>
        <strain evidence="2 3">SM1504</strain>
    </source>
</reference>
<feature type="signal peptide" evidence="1">
    <location>
        <begin position="1"/>
        <end position="19"/>
    </location>
</feature>
<organism evidence="2 3">
    <name type="scientific">Arcticibacterium luteifluviistationis</name>
    <dbReference type="NCBI Taxonomy" id="1784714"/>
    <lineage>
        <taxon>Bacteria</taxon>
        <taxon>Pseudomonadati</taxon>
        <taxon>Bacteroidota</taxon>
        <taxon>Cytophagia</taxon>
        <taxon>Cytophagales</taxon>
        <taxon>Leadbetterellaceae</taxon>
        <taxon>Arcticibacterium</taxon>
    </lineage>
</organism>
<evidence type="ECO:0000313" key="3">
    <source>
        <dbReference type="Proteomes" id="UP000249873"/>
    </source>
</evidence>
<dbReference type="KEGG" id="als:DJ013_11905"/>
<dbReference type="InterPro" id="IPR058512">
    <property type="entry name" value="DUF8199"/>
</dbReference>
<dbReference type="Pfam" id="PF26622">
    <property type="entry name" value="DUF8199"/>
    <property type="match status" value="1"/>
</dbReference>
<protein>
    <submittedName>
        <fullName evidence="2">Uncharacterized protein</fullName>
    </submittedName>
</protein>
<accession>A0A2Z4GCH5</accession>